<dbReference type="Gene3D" id="3.40.50.10140">
    <property type="entry name" value="Toll/interleukin-1 receptor homology (TIR) domain"/>
    <property type="match status" value="1"/>
</dbReference>
<dbReference type="SUPFAM" id="SSF52058">
    <property type="entry name" value="L domain-like"/>
    <property type="match status" value="2"/>
</dbReference>
<dbReference type="OrthoDB" id="1421090at2759"/>
<dbReference type="FunFam" id="3.40.50.10140:FF:000020">
    <property type="entry name" value="Blast:Protein toll"/>
    <property type="match status" value="1"/>
</dbReference>
<keyword evidence="4 11" id="KW-0812">Transmembrane</keyword>
<keyword evidence="8 11" id="KW-0472">Membrane</keyword>
<feature type="chain" id="PRO_5027106504" evidence="12">
    <location>
        <begin position="21"/>
        <end position="1079"/>
    </location>
</feature>
<dbReference type="SMART" id="SM00255">
    <property type="entry name" value="TIR"/>
    <property type="match status" value="1"/>
</dbReference>
<dbReference type="InterPro" id="IPR001611">
    <property type="entry name" value="Leu-rich_rpt"/>
</dbReference>
<dbReference type="SMART" id="SM00082">
    <property type="entry name" value="LRRCT"/>
    <property type="match status" value="2"/>
</dbReference>
<feature type="domain" description="TIR" evidence="13">
    <location>
        <begin position="843"/>
        <end position="979"/>
    </location>
</feature>
<evidence type="ECO:0000256" key="12">
    <source>
        <dbReference type="SAM" id="SignalP"/>
    </source>
</evidence>
<dbReference type="GO" id="GO:0005886">
    <property type="term" value="C:plasma membrane"/>
    <property type="evidence" value="ECO:0007669"/>
    <property type="project" value="TreeGrafter"/>
</dbReference>
<dbReference type="AlphaFoldDB" id="A0A6I9WK17"/>
<dbReference type="FunFam" id="3.80.10.10:FF:001164">
    <property type="entry name" value="GH01279p"/>
    <property type="match status" value="2"/>
</dbReference>
<dbReference type="PANTHER" id="PTHR24365:SF541">
    <property type="entry name" value="PROTEIN TOLL-RELATED"/>
    <property type="match status" value="1"/>
</dbReference>
<evidence type="ECO:0000256" key="9">
    <source>
        <dbReference type="ARBA" id="ARBA00023170"/>
    </source>
</evidence>
<dbReference type="Pfam" id="PF01582">
    <property type="entry name" value="TIR"/>
    <property type="match status" value="1"/>
</dbReference>
<dbReference type="GO" id="GO:0038023">
    <property type="term" value="F:signaling receptor activity"/>
    <property type="evidence" value="ECO:0007669"/>
    <property type="project" value="TreeGrafter"/>
</dbReference>
<dbReference type="Pfam" id="PF13855">
    <property type="entry name" value="LRR_8"/>
    <property type="match status" value="4"/>
</dbReference>
<evidence type="ECO:0000256" key="3">
    <source>
        <dbReference type="ARBA" id="ARBA00022614"/>
    </source>
</evidence>
<dbReference type="KEGG" id="pbar:105430995"/>
<protein>
    <submittedName>
        <fullName evidence="15">Protein toll</fullName>
    </submittedName>
</protein>
<keyword evidence="7 11" id="KW-1133">Transmembrane helix</keyword>
<sequence length="1079" mass="123991">MITRKACFIILAIVLGNVSASHCPMNQNCICQPNHDGGIEINCSMKNESSFIVNIQPGQYLKIECINSPEWSDFHLDVSSLTKNDDIKSIYFRMCNLPTNSSLGEITRMLGIGTSVEKLSFQSYKNLSFTLVKHHLDDFENLKYLTLSSNNVTYVDKDLLAGLVNLTGLDLRENNLHLASGFFNYNPGLQWIELGDNDLQSIALGTFDNLKNLTFLNLWKNHLTTLQSGIFDKLVTLKTLDLNTNYLVTLPEDIFAKLKNLEVLNLSRNNFTHLPRNLLQNNTKLRVVTLLDNKQNMTTLPNGLFANLIELKVLNLKKNGLVTLPEDLFWGSSSLTNISLERNYLTTLPVHIFQDLNELQELKLNFNDLEKLPDYIFSDNKELITLDLSKNRLTSISKHLFQGLQKLQKLNMEQNQLIIIDDYGFSPLKQLKIAKLSNNYLTLQRTFDDYPNEYRTKSPFHDCESLEELYLANNSISEICSDWVMSTTQLRKLDLKYNNISIITTEDMQFISNNIKVDLTHNKIQHILLRDAEEIASYQAARHDAIILVEDNPLHCDCNLYDFLRYIEGRMHPKVQNYFHIIPGHLTCQTPENLKNVRVKDLRSELLTCLIMDPDVCPENCNCFLRPEDKTFIYDFSHKKLTSVNLPSNIKKLDNSLQVELNFSDNQLTQMPNLKTLGFESVKKLILSHNNISEISLDGLSNTLQVLELNNNNLTRIQPDVLEFLKQSTNLTRLALYENPWECDCEAKDFLNFIQTKFVTISGLLEVMCSGKNNSITEMSVIDFCPFNTTAIISVSVAISLMGLFIGIFGLLYYKYQRQIKVWLFAHKWCLWFVTEEELDKDKLYDAFVSYSHKDHDFVVNELVPKLEKGPTPFKLCLHYRDWLAGEWIPANIARSVEDSRRTIVVLSPNFMESVWGRMEFRAAHSQALSEGRARVILILYGDVGPTDDLDPELKAYISMNTYVKWGDPWFWDKLRYALPHQTKFPRDSIAGKKIFENHQLCIQTNGDKKELIYPIGLPETPPNTTPPAETLKKFICDKEEQLFLNEYTPNEACKLNENIAIILTPEHLIKHSNGDCVV</sequence>
<dbReference type="SUPFAM" id="SSF52200">
    <property type="entry name" value="Toll/Interleukin receptor TIR domain"/>
    <property type="match status" value="1"/>
</dbReference>
<name>A0A6I9WK17_9HYME</name>
<dbReference type="SMART" id="SM00369">
    <property type="entry name" value="LRR_TYP"/>
    <property type="match status" value="14"/>
</dbReference>
<dbReference type="PANTHER" id="PTHR24365">
    <property type="entry name" value="TOLL-LIKE RECEPTOR"/>
    <property type="match status" value="1"/>
</dbReference>
<dbReference type="Gene3D" id="3.80.10.10">
    <property type="entry name" value="Ribonuclease Inhibitor"/>
    <property type="match status" value="3"/>
</dbReference>
<keyword evidence="6" id="KW-0677">Repeat</keyword>
<dbReference type="InterPro" id="IPR000157">
    <property type="entry name" value="TIR_dom"/>
</dbReference>
<feature type="signal peptide" evidence="12">
    <location>
        <begin position="1"/>
        <end position="20"/>
    </location>
</feature>
<accession>A0A6I9WK17</accession>
<keyword evidence="10" id="KW-0325">Glycoprotein</keyword>
<dbReference type="PROSITE" id="PS50104">
    <property type="entry name" value="TIR"/>
    <property type="match status" value="1"/>
</dbReference>
<evidence type="ECO:0000313" key="15">
    <source>
        <dbReference type="RefSeq" id="XP_011643169.1"/>
    </source>
</evidence>
<keyword evidence="14" id="KW-1185">Reference proteome</keyword>
<comment type="subcellular location">
    <subcellularLocation>
        <location evidence="1">Membrane</location>
        <topology evidence="1">Single-pass type I membrane protein</topology>
    </subcellularLocation>
</comment>
<evidence type="ECO:0000256" key="8">
    <source>
        <dbReference type="ARBA" id="ARBA00023136"/>
    </source>
</evidence>
<keyword evidence="3" id="KW-0433">Leucine-rich repeat</keyword>
<dbReference type="PRINTS" id="PR01537">
    <property type="entry name" value="INTRLKN1R1F"/>
</dbReference>
<dbReference type="SMART" id="SM00364">
    <property type="entry name" value="LRR_BAC"/>
    <property type="match status" value="7"/>
</dbReference>
<gene>
    <name evidence="15" type="primary">LOC105430995</name>
</gene>
<dbReference type="CTD" id="109651"/>
<dbReference type="Proteomes" id="UP000504615">
    <property type="component" value="Unplaced"/>
</dbReference>
<keyword evidence="9" id="KW-0675">Receptor</keyword>
<evidence type="ECO:0000256" key="10">
    <source>
        <dbReference type="ARBA" id="ARBA00023180"/>
    </source>
</evidence>
<evidence type="ECO:0000256" key="4">
    <source>
        <dbReference type="ARBA" id="ARBA00022692"/>
    </source>
</evidence>
<keyword evidence="5 12" id="KW-0732">Signal</keyword>
<evidence type="ECO:0000259" key="13">
    <source>
        <dbReference type="PROSITE" id="PS50104"/>
    </source>
</evidence>
<proteinExistence type="inferred from homology"/>
<dbReference type="Pfam" id="PF00560">
    <property type="entry name" value="LRR_1"/>
    <property type="match status" value="1"/>
</dbReference>
<dbReference type="GO" id="GO:0007165">
    <property type="term" value="P:signal transduction"/>
    <property type="evidence" value="ECO:0007669"/>
    <property type="project" value="InterPro"/>
</dbReference>
<evidence type="ECO:0000256" key="6">
    <source>
        <dbReference type="ARBA" id="ARBA00022737"/>
    </source>
</evidence>
<dbReference type="InterPro" id="IPR035897">
    <property type="entry name" value="Toll_tir_struct_dom_sf"/>
</dbReference>
<dbReference type="InterPro" id="IPR003591">
    <property type="entry name" value="Leu-rich_rpt_typical-subtyp"/>
</dbReference>
<dbReference type="RefSeq" id="XP_011643169.1">
    <property type="nucleotide sequence ID" value="XM_011644867.1"/>
</dbReference>
<comment type="similarity">
    <text evidence="2">Belongs to the Toll-like receptor family.</text>
</comment>
<evidence type="ECO:0000256" key="2">
    <source>
        <dbReference type="ARBA" id="ARBA00009634"/>
    </source>
</evidence>
<dbReference type="InterPro" id="IPR032675">
    <property type="entry name" value="LRR_dom_sf"/>
</dbReference>
<reference evidence="15" key="1">
    <citation type="submission" date="2025-08" db="UniProtKB">
        <authorList>
            <consortium name="RefSeq"/>
        </authorList>
    </citation>
    <scope>IDENTIFICATION</scope>
</reference>
<evidence type="ECO:0000256" key="5">
    <source>
        <dbReference type="ARBA" id="ARBA00022729"/>
    </source>
</evidence>
<evidence type="ECO:0000256" key="11">
    <source>
        <dbReference type="SAM" id="Phobius"/>
    </source>
</evidence>
<organism evidence="14 15">
    <name type="scientific">Pogonomyrmex barbatus</name>
    <name type="common">red harvester ant</name>
    <dbReference type="NCBI Taxonomy" id="144034"/>
    <lineage>
        <taxon>Eukaryota</taxon>
        <taxon>Metazoa</taxon>
        <taxon>Ecdysozoa</taxon>
        <taxon>Arthropoda</taxon>
        <taxon>Hexapoda</taxon>
        <taxon>Insecta</taxon>
        <taxon>Pterygota</taxon>
        <taxon>Neoptera</taxon>
        <taxon>Endopterygota</taxon>
        <taxon>Hymenoptera</taxon>
        <taxon>Apocrita</taxon>
        <taxon>Aculeata</taxon>
        <taxon>Formicoidea</taxon>
        <taxon>Formicidae</taxon>
        <taxon>Myrmicinae</taxon>
        <taxon>Pogonomyrmex</taxon>
    </lineage>
</organism>
<evidence type="ECO:0000313" key="14">
    <source>
        <dbReference type="Proteomes" id="UP000504615"/>
    </source>
</evidence>
<dbReference type="PROSITE" id="PS51450">
    <property type="entry name" value="LRR"/>
    <property type="match status" value="5"/>
</dbReference>
<dbReference type="InterPro" id="IPR000483">
    <property type="entry name" value="Cys-rich_flank_reg_C"/>
</dbReference>
<evidence type="ECO:0000256" key="7">
    <source>
        <dbReference type="ARBA" id="ARBA00022989"/>
    </source>
</evidence>
<dbReference type="FunFam" id="3.80.10.10:FF:000727">
    <property type="entry name" value="Toll-like protein"/>
    <property type="match status" value="1"/>
</dbReference>
<evidence type="ECO:0000256" key="1">
    <source>
        <dbReference type="ARBA" id="ARBA00004479"/>
    </source>
</evidence>
<feature type="transmembrane region" description="Helical" evidence="11">
    <location>
        <begin position="791"/>
        <end position="814"/>
    </location>
</feature>
<dbReference type="GeneID" id="105430995"/>